<keyword evidence="2" id="KW-0004">4Fe-4S</keyword>
<evidence type="ECO:0000256" key="1">
    <source>
        <dbReference type="ARBA" id="ARBA00001966"/>
    </source>
</evidence>
<dbReference type="Pfam" id="PF08369">
    <property type="entry name" value="PCP_red"/>
    <property type="match status" value="1"/>
</dbReference>
<sequence length="417" mass="45711">MNEKKPDAASYIEEPPYLISWNLTKQCNLECDHCYIDAGEKGGKAELSTKAARLVIDEIAELNPEGPMLVMTGGEPLLRADIFELIEYASSKGIMPVLGTNATEIDDALALKLKKSGIAGLGISIDSSSAKGHDDFRGVEGAWLRSIEGAKAVKRAGLPFQIQFTITRENAEEIEEAALLAKELGAIGINYFFLVRTGREKNNPTSGHRLNAEEHEYILKQIVRLETLYGKDIMVRARCAPLIDRIAREESPSSSLTGAGSACIAATGYLRIDPDGFVTPCPYIPPAKNTPNIQTTSLRKIWEEDSSFIALRSRAYKNNCGVCELKDSCGGCRARAMAETGDILETDPLCLYEPKGGIIETIDTTPQWSAEAEARLQKIPIFLRTMVRKSIERYAAANEVEVITPALMAELKKRAIK</sequence>
<dbReference type="InterPro" id="IPR007197">
    <property type="entry name" value="rSAM"/>
</dbReference>
<dbReference type="PROSITE" id="PS51918">
    <property type="entry name" value="RADICAL_SAM"/>
    <property type="match status" value="1"/>
</dbReference>
<dbReference type="CDD" id="cd01335">
    <property type="entry name" value="Radical_SAM"/>
    <property type="match status" value="1"/>
</dbReference>
<feature type="domain" description="Radical SAM core" evidence="7">
    <location>
        <begin position="13"/>
        <end position="226"/>
    </location>
</feature>
<keyword evidence="6" id="KW-0411">Iron-sulfur</keyword>
<dbReference type="CDD" id="cd21123">
    <property type="entry name" value="SPASM_MftC-like"/>
    <property type="match status" value="1"/>
</dbReference>
<dbReference type="PANTHER" id="PTHR11228">
    <property type="entry name" value="RADICAL SAM DOMAIN PROTEIN"/>
    <property type="match status" value="1"/>
</dbReference>
<organism evidence="8">
    <name type="scientific">hydrothermal vent metagenome</name>
    <dbReference type="NCBI Taxonomy" id="652676"/>
    <lineage>
        <taxon>unclassified sequences</taxon>
        <taxon>metagenomes</taxon>
        <taxon>ecological metagenomes</taxon>
    </lineage>
</organism>
<dbReference type="Gene3D" id="1.10.8.550">
    <property type="entry name" value="Proto-chlorophyllide reductase 57 kD subunit B"/>
    <property type="match status" value="1"/>
</dbReference>
<evidence type="ECO:0000259" key="7">
    <source>
        <dbReference type="PROSITE" id="PS51918"/>
    </source>
</evidence>
<dbReference type="GO" id="GO:0015979">
    <property type="term" value="P:photosynthesis"/>
    <property type="evidence" value="ECO:0007669"/>
    <property type="project" value="InterPro"/>
</dbReference>
<evidence type="ECO:0000256" key="2">
    <source>
        <dbReference type="ARBA" id="ARBA00022485"/>
    </source>
</evidence>
<evidence type="ECO:0000256" key="4">
    <source>
        <dbReference type="ARBA" id="ARBA00022723"/>
    </source>
</evidence>
<evidence type="ECO:0000313" key="8">
    <source>
        <dbReference type="EMBL" id="VAV83041.1"/>
    </source>
</evidence>
<dbReference type="SFLD" id="SFLDG01067">
    <property type="entry name" value="SPASM/twitch_domain_containing"/>
    <property type="match status" value="1"/>
</dbReference>
<dbReference type="GO" id="GO:0051539">
    <property type="term" value="F:4 iron, 4 sulfur cluster binding"/>
    <property type="evidence" value="ECO:0007669"/>
    <property type="project" value="UniProtKB-KW"/>
</dbReference>
<dbReference type="InterPro" id="IPR013580">
    <property type="entry name" value="LI-POR_suB-like_C"/>
</dbReference>
<dbReference type="PANTHER" id="PTHR11228:SF34">
    <property type="entry name" value="TUNGSTEN-CONTAINING ALDEHYDE FERREDOXIN OXIDOREDUCTASE COFACTOR MODIFYING PROTEIN"/>
    <property type="match status" value="1"/>
</dbReference>
<keyword evidence="4" id="KW-0479">Metal-binding</keyword>
<protein>
    <submittedName>
        <fullName evidence="8">Radical SAM domain heme biosynthesis protein</fullName>
    </submittedName>
</protein>
<dbReference type="InterPro" id="IPR058240">
    <property type="entry name" value="rSAM_sf"/>
</dbReference>
<keyword evidence="3" id="KW-0949">S-adenosyl-L-methionine</keyword>
<dbReference type="Pfam" id="PF13186">
    <property type="entry name" value="SPASM"/>
    <property type="match status" value="1"/>
</dbReference>
<dbReference type="InterPro" id="IPR013785">
    <property type="entry name" value="Aldolase_TIM"/>
</dbReference>
<gene>
    <name evidence="8" type="ORF">MNBD_DELTA01-696</name>
</gene>
<comment type="cofactor">
    <cofactor evidence="1">
        <name>[4Fe-4S] cluster</name>
        <dbReference type="ChEBI" id="CHEBI:49883"/>
    </cofactor>
</comment>
<dbReference type="GO" id="GO:0046872">
    <property type="term" value="F:metal ion binding"/>
    <property type="evidence" value="ECO:0007669"/>
    <property type="project" value="UniProtKB-KW"/>
</dbReference>
<proteinExistence type="predicted"/>
<dbReference type="SFLD" id="SFLDG01386">
    <property type="entry name" value="main_SPASM_domain-containing"/>
    <property type="match status" value="1"/>
</dbReference>
<accession>A0A3B0QRI5</accession>
<dbReference type="GO" id="GO:0016491">
    <property type="term" value="F:oxidoreductase activity"/>
    <property type="evidence" value="ECO:0007669"/>
    <property type="project" value="InterPro"/>
</dbReference>
<evidence type="ECO:0000256" key="6">
    <source>
        <dbReference type="ARBA" id="ARBA00023014"/>
    </source>
</evidence>
<dbReference type="AlphaFoldDB" id="A0A3B0QRI5"/>
<dbReference type="Pfam" id="PF04055">
    <property type="entry name" value="Radical_SAM"/>
    <property type="match status" value="1"/>
</dbReference>
<dbReference type="EMBL" id="UOEA01000034">
    <property type="protein sequence ID" value="VAV83041.1"/>
    <property type="molecule type" value="Genomic_DNA"/>
</dbReference>
<dbReference type="GO" id="GO:0015995">
    <property type="term" value="P:chlorophyll biosynthetic process"/>
    <property type="evidence" value="ECO:0007669"/>
    <property type="project" value="InterPro"/>
</dbReference>
<dbReference type="SMART" id="SM00729">
    <property type="entry name" value="Elp3"/>
    <property type="match status" value="1"/>
</dbReference>
<dbReference type="PIRSF" id="PIRSF037420">
    <property type="entry name" value="PQQ_syn_pqqE"/>
    <property type="match status" value="1"/>
</dbReference>
<dbReference type="InterPro" id="IPR050377">
    <property type="entry name" value="Radical_SAM_PqqE_MftC-like"/>
</dbReference>
<dbReference type="InterPro" id="IPR023885">
    <property type="entry name" value="4Fe4S-binding_SPASM_dom"/>
</dbReference>
<dbReference type="SFLD" id="SFLDS00029">
    <property type="entry name" value="Radical_SAM"/>
    <property type="match status" value="1"/>
</dbReference>
<dbReference type="SUPFAM" id="SSF102114">
    <property type="entry name" value="Radical SAM enzymes"/>
    <property type="match status" value="1"/>
</dbReference>
<reference evidence="8" key="1">
    <citation type="submission" date="2018-06" db="EMBL/GenBank/DDBJ databases">
        <authorList>
            <person name="Zhirakovskaya E."/>
        </authorList>
    </citation>
    <scope>NUCLEOTIDE SEQUENCE</scope>
</reference>
<dbReference type="InterPro" id="IPR017200">
    <property type="entry name" value="PqqE-like"/>
</dbReference>
<dbReference type="InterPro" id="IPR042298">
    <property type="entry name" value="P-CP_red_C"/>
</dbReference>
<evidence type="ECO:0000256" key="5">
    <source>
        <dbReference type="ARBA" id="ARBA00023004"/>
    </source>
</evidence>
<dbReference type="NCBIfam" id="TIGR04085">
    <property type="entry name" value="rSAM_more_4Fe4S"/>
    <property type="match status" value="1"/>
</dbReference>
<name>A0A3B0QRI5_9ZZZZ</name>
<evidence type="ECO:0000256" key="3">
    <source>
        <dbReference type="ARBA" id="ARBA00022691"/>
    </source>
</evidence>
<dbReference type="InterPro" id="IPR006638">
    <property type="entry name" value="Elp3/MiaA/NifB-like_rSAM"/>
</dbReference>
<dbReference type="Gene3D" id="3.20.20.70">
    <property type="entry name" value="Aldolase class I"/>
    <property type="match status" value="1"/>
</dbReference>
<keyword evidence="5" id="KW-0408">Iron</keyword>